<keyword evidence="5 6" id="KW-0472">Membrane</keyword>
<protein>
    <submittedName>
        <fullName evidence="7">MnhF-like Na(+)/H(+) antiporter subunit F</fullName>
    </submittedName>
</protein>
<feature type="transmembrane region" description="Helical" evidence="6">
    <location>
        <begin position="30"/>
        <end position="50"/>
    </location>
</feature>
<keyword evidence="4 6" id="KW-1133">Transmembrane helix</keyword>
<evidence type="ECO:0000256" key="3">
    <source>
        <dbReference type="ARBA" id="ARBA00022692"/>
    </source>
</evidence>
<organism evidence="7 8">
    <name type="scientific">Candidatus Trichorickettsia mobilis</name>
    <dbReference type="NCBI Taxonomy" id="1346319"/>
    <lineage>
        <taxon>Bacteria</taxon>
        <taxon>Pseudomonadati</taxon>
        <taxon>Pseudomonadota</taxon>
        <taxon>Alphaproteobacteria</taxon>
        <taxon>Rickettsiales</taxon>
        <taxon>Rickettsiaceae</taxon>
        <taxon>Rickettsieae</taxon>
        <taxon>Candidatus Trichorickettsia</taxon>
    </lineage>
</organism>
<dbReference type="Pfam" id="PF04066">
    <property type="entry name" value="MrpF_PhaF"/>
    <property type="match status" value="1"/>
</dbReference>
<name>A0ABZ0US08_9RICK</name>
<evidence type="ECO:0000313" key="7">
    <source>
        <dbReference type="EMBL" id="WPY00827.1"/>
    </source>
</evidence>
<evidence type="ECO:0000256" key="1">
    <source>
        <dbReference type="ARBA" id="ARBA00004651"/>
    </source>
</evidence>
<dbReference type="RefSeq" id="WP_323737658.1">
    <property type="nucleotide sequence ID" value="NZ_CP112932.1"/>
</dbReference>
<keyword evidence="2" id="KW-1003">Cell membrane</keyword>
<feature type="transmembrane region" description="Helical" evidence="6">
    <location>
        <begin position="56"/>
        <end position="75"/>
    </location>
</feature>
<reference evidence="7 8" key="1">
    <citation type="submission" date="2022-10" db="EMBL/GenBank/DDBJ databases">
        <title>Host association and intracellularity evolved multiple times independently in the Rickettsiales.</title>
        <authorList>
            <person name="Castelli M."/>
            <person name="Nardi T."/>
            <person name="Gammuto L."/>
            <person name="Bellinzona G."/>
            <person name="Sabaneyeva E."/>
            <person name="Potekhin A."/>
            <person name="Serra V."/>
            <person name="Petroni G."/>
            <person name="Sassera D."/>
        </authorList>
    </citation>
    <scope>NUCLEOTIDE SEQUENCE [LARGE SCALE GENOMIC DNA]</scope>
    <source>
        <strain evidence="7 8">Kr 154-4</strain>
    </source>
</reference>
<accession>A0ABZ0US08</accession>
<evidence type="ECO:0000313" key="8">
    <source>
        <dbReference type="Proteomes" id="UP001326613"/>
    </source>
</evidence>
<evidence type="ECO:0000256" key="5">
    <source>
        <dbReference type="ARBA" id="ARBA00023136"/>
    </source>
</evidence>
<keyword evidence="3 6" id="KW-0812">Transmembrane</keyword>
<evidence type="ECO:0000256" key="6">
    <source>
        <dbReference type="SAM" id="Phobius"/>
    </source>
</evidence>
<evidence type="ECO:0000256" key="2">
    <source>
        <dbReference type="ARBA" id="ARBA00022475"/>
    </source>
</evidence>
<gene>
    <name evidence="7" type="ORF">Trichorick_00715</name>
</gene>
<keyword evidence="8" id="KW-1185">Reference proteome</keyword>
<dbReference type="Proteomes" id="UP001326613">
    <property type="component" value="Chromosome"/>
</dbReference>
<dbReference type="InterPro" id="IPR007208">
    <property type="entry name" value="MrpF/PhaF-like"/>
</dbReference>
<proteinExistence type="predicted"/>
<comment type="subcellular location">
    <subcellularLocation>
        <location evidence="1">Cell membrane</location>
        <topology evidence="1">Multi-pass membrane protein</topology>
    </subcellularLocation>
</comment>
<feature type="transmembrane region" description="Helical" evidence="6">
    <location>
        <begin position="6"/>
        <end position="23"/>
    </location>
</feature>
<evidence type="ECO:0000256" key="4">
    <source>
        <dbReference type="ARBA" id="ARBA00022989"/>
    </source>
</evidence>
<dbReference type="EMBL" id="CP112932">
    <property type="protein sequence ID" value="WPY00827.1"/>
    <property type="molecule type" value="Genomic_DNA"/>
</dbReference>
<sequence length="85" mass="9751">MLNYCLIFLSLIVLLLIIGLIKNRNIFIKILFLNTITNIIALFICFLGTFTFNDSYVDIAIIYLLLSFIATLAYLKYFSQSTALN</sequence>